<keyword evidence="3" id="KW-1185">Reference proteome</keyword>
<feature type="region of interest" description="Disordered" evidence="1">
    <location>
        <begin position="102"/>
        <end position="142"/>
    </location>
</feature>
<protein>
    <submittedName>
        <fullName evidence="2">Uncharacterized protein</fullName>
    </submittedName>
</protein>
<evidence type="ECO:0000313" key="3">
    <source>
        <dbReference type="Proteomes" id="UP001066276"/>
    </source>
</evidence>
<reference evidence="2" key="1">
    <citation type="journal article" date="2022" name="bioRxiv">
        <title>Sequencing and chromosome-scale assembly of the giantPleurodeles waltlgenome.</title>
        <authorList>
            <person name="Brown T."/>
            <person name="Elewa A."/>
            <person name="Iarovenko S."/>
            <person name="Subramanian E."/>
            <person name="Araus A.J."/>
            <person name="Petzold A."/>
            <person name="Susuki M."/>
            <person name="Suzuki K.-i.T."/>
            <person name="Hayashi T."/>
            <person name="Toyoda A."/>
            <person name="Oliveira C."/>
            <person name="Osipova E."/>
            <person name="Leigh N.D."/>
            <person name="Simon A."/>
            <person name="Yun M.H."/>
        </authorList>
    </citation>
    <scope>NUCLEOTIDE SEQUENCE</scope>
    <source>
        <strain evidence="2">20211129_DDA</strain>
        <tissue evidence="2">Liver</tissue>
    </source>
</reference>
<sequence>MSGSDVDGVAIPEGKTIEELIKTLTQSEIKTCIQETIEKVMDETKRKAGSENEIWSLSEEDTDQFVKQGKRKRKSKHLNGESGGSGRLVCQNTKRMRCVLSNTQQKKGVLSGTNRNDNLGGSKEMNSQSDEANSESISEKKEDKFNEYGLDLDIAEGDKDEWLQMDEGPSTLKDVIKYPLGEEMFSPYEIRHPRSEDWWLLDHVAQFIMKWTRTLLDEEVRNIMRAENSRPVLEGKAGVTLNLDPE</sequence>
<proteinExistence type="predicted"/>
<feature type="compositionally biased region" description="Polar residues" evidence="1">
    <location>
        <begin position="102"/>
        <end position="136"/>
    </location>
</feature>
<dbReference type="AlphaFoldDB" id="A0AAV7S5M6"/>
<name>A0AAV7S5M6_PLEWA</name>
<evidence type="ECO:0000256" key="1">
    <source>
        <dbReference type="SAM" id="MobiDB-lite"/>
    </source>
</evidence>
<evidence type="ECO:0000313" key="2">
    <source>
        <dbReference type="EMBL" id="KAJ1159010.1"/>
    </source>
</evidence>
<organism evidence="2 3">
    <name type="scientific">Pleurodeles waltl</name>
    <name type="common">Iberian ribbed newt</name>
    <dbReference type="NCBI Taxonomy" id="8319"/>
    <lineage>
        <taxon>Eukaryota</taxon>
        <taxon>Metazoa</taxon>
        <taxon>Chordata</taxon>
        <taxon>Craniata</taxon>
        <taxon>Vertebrata</taxon>
        <taxon>Euteleostomi</taxon>
        <taxon>Amphibia</taxon>
        <taxon>Batrachia</taxon>
        <taxon>Caudata</taxon>
        <taxon>Salamandroidea</taxon>
        <taxon>Salamandridae</taxon>
        <taxon>Pleurodelinae</taxon>
        <taxon>Pleurodeles</taxon>
    </lineage>
</organism>
<comment type="caution">
    <text evidence="2">The sequence shown here is derived from an EMBL/GenBank/DDBJ whole genome shotgun (WGS) entry which is preliminary data.</text>
</comment>
<feature type="compositionally biased region" description="Basic residues" evidence="1">
    <location>
        <begin position="68"/>
        <end position="77"/>
    </location>
</feature>
<gene>
    <name evidence="2" type="ORF">NDU88_011680</name>
</gene>
<dbReference type="Proteomes" id="UP001066276">
    <property type="component" value="Chromosome 5"/>
</dbReference>
<accession>A0AAV7S5M6</accession>
<feature type="region of interest" description="Disordered" evidence="1">
    <location>
        <begin position="44"/>
        <end position="88"/>
    </location>
</feature>
<dbReference type="EMBL" id="JANPWB010000009">
    <property type="protein sequence ID" value="KAJ1159010.1"/>
    <property type="molecule type" value="Genomic_DNA"/>
</dbReference>